<evidence type="ECO:0000313" key="3">
    <source>
        <dbReference type="EMBL" id="HIS76825.1"/>
    </source>
</evidence>
<organism evidence="3 4">
    <name type="scientific">Candidatus Merdivicinus excrementipullorum</name>
    <dbReference type="NCBI Taxonomy" id="2840867"/>
    <lineage>
        <taxon>Bacteria</taxon>
        <taxon>Bacillati</taxon>
        <taxon>Bacillota</taxon>
        <taxon>Clostridia</taxon>
        <taxon>Eubacteriales</taxon>
        <taxon>Oscillospiraceae</taxon>
        <taxon>Oscillospiraceae incertae sedis</taxon>
        <taxon>Candidatus Merdivicinus</taxon>
    </lineage>
</organism>
<name>A0A9D1FP93_9FIRM</name>
<reference evidence="3" key="1">
    <citation type="submission" date="2020-10" db="EMBL/GenBank/DDBJ databases">
        <authorList>
            <person name="Gilroy R."/>
        </authorList>
    </citation>
    <scope>NUCLEOTIDE SEQUENCE</scope>
    <source>
        <strain evidence="3">CHK199-13235</strain>
    </source>
</reference>
<dbReference type="Pfam" id="PF19127">
    <property type="entry name" value="Choline_bind_3"/>
    <property type="match status" value="1"/>
</dbReference>
<proteinExistence type="predicted"/>
<feature type="signal peptide" evidence="2">
    <location>
        <begin position="1"/>
        <end position="22"/>
    </location>
</feature>
<reference evidence="3" key="2">
    <citation type="journal article" date="2021" name="PeerJ">
        <title>Extensive microbial diversity within the chicken gut microbiome revealed by metagenomics and culture.</title>
        <authorList>
            <person name="Gilroy R."/>
            <person name="Ravi A."/>
            <person name="Getino M."/>
            <person name="Pursley I."/>
            <person name="Horton D.L."/>
            <person name="Alikhan N.F."/>
            <person name="Baker D."/>
            <person name="Gharbi K."/>
            <person name="Hall N."/>
            <person name="Watson M."/>
            <person name="Adriaenssens E.M."/>
            <person name="Foster-Nyarko E."/>
            <person name="Jarju S."/>
            <person name="Secka A."/>
            <person name="Antonio M."/>
            <person name="Oren A."/>
            <person name="Chaudhuri R.R."/>
            <person name="La Ragione R."/>
            <person name="Hildebrand F."/>
            <person name="Pallen M.J."/>
        </authorList>
    </citation>
    <scope>NUCLEOTIDE SEQUENCE</scope>
    <source>
        <strain evidence="3">CHK199-13235</strain>
    </source>
</reference>
<evidence type="ECO:0000256" key="1">
    <source>
        <dbReference type="ARBA" id="ARBA00022737"/>
    </source>
</evidence>
<gene>
    <name evidence="3" type="ORF">IAB51_08460</name>
</gene>
<sequence>MKHIWKKCAAFLAMTAACVSLAAPVSAAEGWQRDGDSWRYQESGGEYAAGQWKLVHDHWYYFDGDGRMATGWRLVDGRWRYFNPETGETLPQGAMVTGMLQLEDGLYYFDEWGGMCTDELVLGAEAYGFDENGRFSYLRPADLKNLSFTHPGGWVSFWSEDLLMMLPNEEGMQDANILAVYLPFQGEAVPLDQESLETSLRALFSFFNDGEDPLFTIFPVSPVQGTQAREALQVTVQTTLPDQPEIISTLWLLSFDEGWAEICYTASEEAFPIFYRDALSMARSLDVIH</sequence>
<evidence type="ECO:0000256" key="2">
    <source>
        <dbReference type="SAM" id="SignalP"/>
    </source>
</evidence>
<dbReference type="SUPFAM" id="SSF69360">
    <property type="entry name" value="Cell wall binding repeat"/>
    <property type="match status" value="1"/>
</dbReference>
<protein>
    <submittedName>
        <fullName evidence="3">Uncharacterized protein</fullName>
    </submittedName>
</protein>
<dbReference type="EMBL" id="DVJP01000054">
    <property type="protein sequence ID" value="HIS76825.1"/>
    <property type="molecule type" value="Genomic_DNA"/>
</dbReference>
<keyword evidence="2" id="KW-0732">Signal</keyword>
<keyword evidence="1" id="KW-0677">Repeat</keyword>
<feature type="chain" id="PRO_5038701786" evidence="2">
    <location>
        <begin position="23"/>
        <end position="289"/>
    </location>
</feature>
<evidence type="ECO:0000313" key="4">
    <source>
        <dbReference type="Proteomes" id="UP000824002"/>
    </source>
</evidence>
<dbReference type="AlphaFoldDB" id="A0A9D1FP93"/>
<dbReference type="Proteomes" id="UP000824002">
    <property type="component" value="Unassembled WGS sequence"/>
</dbReference>
<dbReference type="InterPro" id="IPR018337">
    <property type="entry name" value="Cell_wall/Cho-bd_repeat"/>
</dbReference>
<dbReference type="PROSITE" id="PS51257">
    <property type="entry name" value="PROKAR_LIPOPROTEIN"/>
    <property type="match status" value="1"/>
</dbReference>
<comment type="caution">
    <text evidence="3">The sequence shown here is derived from an EMBL/GenBank/DDBJ whole genome shotgun (WGS) entry which is preliminary data.</text>
</comment>
<dbReference type="Gene3D" id="2.10.270.10">
    <property type="entry name" value="Cholin Binding"/>
    <property type="match status" value="1"/>
</dbReference>
<accession>A0A9D1FP93</accession>